<keyword evidence="1" id="KW-1003">Cell membrane</keyword>
<evidence type="ECO:0000256" key="3">
    <source>
        <dbReference type="ARBA" id="ARBA00023136"/>
    </source>
</evidence>
<evidence type="ECO:0000256" key="1">
    <source>
        <dbReference type="ARBA" id="ARBA00022475"/>
    </source>
</evidence>
<keyword evidence="3" id="KW-0472">Membrane</keyword>
<dbReference type="PANTHER" id="PTHR43649">
    <property type="entry name" value="ARABINOSE-BINDING PROTEIN-RELATED"/>
    <property type="match status" value="1"/>
</dbReference>
<name>A0A7W1WN95_9BACL</name>
<dbReference type="InterPro" id="IPR050490">
    <property type="entry name" value="Bact_solute-bd_prot1"/>
</dbReference>
<feature type="signal peptide" evidence="6">
    <location>
        <begin position="1"/>
        <end position="27"/>
    </location>
</feature>
<dbReference type="Gene3D" id="3.40.190.10">
    <property type="entry name" value="Periplasmic binding protein-like II"/>
    <property type="match status" value="1"/>
</dbReference>
<dbReference type="Proteomes" id="UP000535491">
    <property type="component" value="Unassembled WGS sequence"/>
</dbReference>
<protein>
    <submittedName>
        <fullName evidence="7">Sugar ABC transporter substrate-binding protein</fullName>
    </submittedName>
</protein>
<dbReference type="PANTHER" id="PTHR43649:SF33">
    <property type="entry name" value="POLYGALACTURONAN_RHAMNOGALACTURONAN-BINDING PROTEIN YTCQ"/>
    <property type="match status" value="1"/>
</dbReference>
<proteinExistence type="predicted"/>
<evidence type="ECO:0000256" key="4">
    <source>
        <dbReference type="ARBA" id="ARBA00023139"/>
    </source>
</evidence>
<evidence type="ECO:0000313" key="8">
    <source>
        <dbReference type="Proteomes" id="UP000535491"/>
    </source>
</evidence>
<feature type="chain" id="PRO_5030959136" evidence="6">
    <location>
        <begin position="28"/>
        <end position="430"/>
    </location>
</feature>
<dbReference type="PROSITE" id="PS51257">
    <property type="entry name" value="PROKAR_LIPOPROTEIN"/>
    <property type="match status" value="1"/>
</dbReference>
<dbReference type="RefSeq" id="WP_181750261.1">
    <property type="nucleotide sequence ID" value="NZ_JACEIQ010000001.1"/>
</dbReference>
<reference evidence="7 8" key="1">
    <citation type="submission" date="2020-07" db="EMBL/GenBank/DDBJ databases">
        <authorList>
            <person name="Feng H."/>
        </authorList>
    </citation>
    <scope>NUCLEOTIDE SEQUENCE [LARGE SCALE GENOMIC DNA]</scope>
    <source>
        <strain evidence="8">s-10</strain>
    </source>
</reference>
<dbReference type="SUPFAM" id="SSF53850">
    <property type="entry name" value="Periplasmic binding protein-like II"/>
    <property type="match status" value="1"/>
</dbReference>
<evidence type="ECO:0000256" key="6">
    <source>
        <dbReference type="SAM" id="SignalP"/>
    </source>
</evidence>
<evidence type="ECO:0000256" key="2">
    <source>
        <dbReference type="ARBA" id="ARBA00022729"/>
    </source>
</evidence>
<keyword evidence="2 6" id="KW-0732">Signal</keyword>
<comment type="caution">
    <text evidence="7">The sequence shown here is derived from an EMBL/GenBank/DDBJ whole genome shotgun (WGS) entry which is preliminary data.</text>
</comment>
<dbReference type="InterPro" id="IPR006059">
    <property type="entry name" value="SBP"/>
</dbReference>
<evidence type="ECO:0000256" key="5">
    <source>
        <dbReference type="ARBA" id="ARBA00023288"/>
    </source>
</evidence>
<keyword evidence="8" id="KW-1185">Reference proteome</keyword>
<evidence type="ECO:0000313" key="7">
    <source>
        <dbReference type="EMBL" id="MBA4493045.1"/>
    </source>
</evidence>
<dbReference type="EMBL" id="JACEIQ010000001">
    <property type="protein sequence ID" value="MBA4493045.1"/>
    <property type="molecule type" value="Genomic_DNA"/>
</dbReference>
<dbReference type="Pfam" id="PF01547">
    <property type="entry name" value="SBP_bac_1"/>
    <property type="match status" value="1"/>
</dbReference>
<sequence length="430" mass="49316">MKKSVIASLLILLICFYSLTGCTHSQATQSNGKTELTLWTFVPQHVEFYQKMAKRWNELHPDRQITLKADNFPYADMHNKLLLSLYSGVGAPDLADIEINRFPNYLKGKPQLVPLNDLIEPVKDKVILSRFEIYSKDGKYYGIDFHVGATVMYYNTEILSQAGVDPDQIKTWDDYVEAGKKVKAKTGKMMTTVEITDLWSYWPMVIQQNSDFIDRHGNVTLDNKTNIKTLQFLYDMIEKDKIAQPAPRGFHHSEDYYAFMNKGEAASVMMPMWYMGRFTDFMPDLKGKIIVRPLPAWTKGGMRSAGMGGTGTAVTNQSKHVKLAKEFLAFSKLSKEGNIEIWKTLGFDPVRWDVWDLPELNAPNKYTEYFGSDIFKTLLSIKDEIHSPHLSDKSPQMNQLLRSEVFFNTLQRRSQTPAESLKAVAEEMRR</sequence>
<dbReference type="CDD" id="cd13585">
    <property type="entry name" value="PBP2_TMBP_like"/>
    <property type="match status" value="1"/>
</dbReference>
<accession>A0A7W1WN95</accession>
<keyword evidence="5" id="KW-0449">Lipoprotein</keyword>
<gene>
    <name evidence="7" type="ORF">H1191_01780</name>
</gene>
<dbReference type="AlphaFoldDB" id="A0A7W1WN95"/>
<keyword evidence="4" id="KW-0564">Palmitate</keyword>
<organism evidence="7 8">
    <name type="scientific">Paenactinomyces guangxiensis</name>
    <dbReference type="NCBI Taxonomy" id="1490290"/>
    <lineage>
        <taxon>Bacteria</taxon>
        <taxon>Bacillati</taxon>
        <taxon>Bacillota</taxon>
        <taxon>Bacilli</taxon>
        <taxon>Bacillales</taxon>
        <taxon>Thermoactinomycetaceae</taxon>
        <taxon>Paenactinomyces</taxon>
    </lineage>
</organism>